<dbReference type="GO" id="GO:0016832">
    <property type="term" value="F:aldehyde-lyase activity"/>
    <property type="evidence" value="ECO:0007669"/>
    <property type="project" value="InterPro"/>
</dbReference>
<comment type="cofactor">
    <cofactor evidence="3">
        <name>Zn(2+)</name>
        <dbReference type="ChEBI" id="CHEBI:29105"/>
    </cofactor>
    <text evidence="3">Binds 2 Zn(2+) ions per subunit. One is catalytic and the other provides a structural contribution.</text>
</comment>
<feature type="binding site" evidence="3">
    <location>
        <position position="185"/>
    </location>
    <ligand>
        <name>Zn(2+)</name>
        <dbReference type="ChEBI" id="CHEBI:29105"/>
        <label>1</label>
        <note>catalytic</note>
    </ligand>
</feature>
<evidence type="ECO:0000256" key="3">
    <source>
        <dbReference type="PIRSR" id="PIRSR001359-3"/>
    </source>
</evidence>
<evidence type="ECO:0000256" key="2">
    <source>
        <dbReference type="PIRSR" id="PIRSR001359-2"/>
    </source>
</evidence>
<feature type="binding site" evidence="3">
    <location>
        <position position="213"/>
    </location>
    <ligand>
        <name>Zn(2+)</name>
        <dbReference type="ChEBI" id="CHEBI:29105"/>
        <label>1</label>
        <note>catalytic</note>
    </ligand>
</feature>
<dbReference type="InterPro" id="IPR013785">
    <property type="entry name" value="Aldolase_TIM"/>
</dbReference>
<dbReference type="GO" id="GO:0008270">
    <property type="term" value="F:zinc ion binding"/>
    <property type="evidence" value="ECO:0007669"/>
    <property type="project" value="InterPro"/>
</dbReference>
<dbReference type="Proteomes" id="UP000265643">
    <property type="component" value="Unassembled WGS sequence"/>
</dbReference>
<dbReference type="RefSeq" id="WP_117603096.1">
    <property type="nucleotide sequence ID" value="NZ_BHGK01000001.1"/>
</dbReference>
<gene>
    <name evidence="4" type="ORF">KGMB01110_11160</name>
</gene>
<evidence type="ECO:0000256" key="1">
    <source>
        <dbReference type="PIRSR" id="PIRSR001359-1"/>
    </source>
</evidence>
<dbReference type="EMBL" id="BHGK01000001">
    <property type="protein sequence ID" value="GCA66680.1"/>
    <property type="molecule type" value="Genomic_DNA"/>
</dbReference>
<dbReference type="PANTHER" id="PTHR30304">
    <property type="entry name" value="D-TAGATOSE-1,6-BISPHOSPHATE ALDOLASE"/>
    <property type="match status" value="1"/>
</dbReference>
<dbReference type="Gene3D" id="3.20.20.70">
    <property type="entry name" value="Aldolase class I"/>
    <property type="match status" value="1"/>
</dbReference>
<dbReference type="InterPro" id="IPR000771">
    <property type="entry name" value="FBA_II"/>
</dbReference>
<dbReference type="PANTHER" id="PTHR30304:SF0">
    <property type="entry name" value="D-TAGATOSE-1,6-BISPHOSPHATE ALDOLASE SUBUNIT GATY-RELATED"/>
    <property type="match status" value="1"/>
</dbReference>
<name>A0A391P101_9FIRM</name>
<evidence type="ECO:0000313" key="5">
    <source>
        <dbReference type="Proteomes" id="UP000265643"/>
    </source>
</evidence>
<accession>A0A391P101</accession>
<dbReference type="PIRSF" id="PIRSF001359">
    <property type="entry name" value="F_bP_aldolase_II"/>
    <property type="match status" value="1"/>
</dbReference>
<dbReference type="AlphaFoldDB" id="A0A391P101"/>
<feature type="binding site" evidence="3">
    <location>
        <position position="91"/>
    </location>
    <ligand>
        <name>Zn(2+)</name>
        <dbReference type="ChEBI" id="CHEBI:29105"/>
        <label>1</label>
        <note>catalytic</note>
    </ligand>
</feature>
<keyword evidence="3" id="KW-0479">Metal-binding</keyword>
<keyword evidence="3" id="KW-0862">Zinc</keyword>
<proteinExistence type="predicted"/>
<feature type="binding site" evidence="2">
    <location>
        <begin position="235"/>
        <end position="238"/>
    </location>
    <ligand>
        <name>dihydroxyacetone phosphate</name>
        <dbReference type="ChEBI" id="CHEBI:57642"/>
    </ligand>
</feature>
<organism evidence="4 5">
    <name type="scientific">Mediterraneibacter butyricigenes</name>
    <dbReference type="NCBI Taxonomy" id="2316025"/>
    <lineage>
        <taxon>Bacteria</taxon>
        <taxon>Bacillati</taxon>
        <taxon>Bacillota</taxon>
        <taxon>Clostridia</taxon>
        <taxon>Lachnospirales</taxon>
        <taxon>Lachnospiraceae</taxon>
        <taxon>Mediterraneibacter</taxon>
    </lineage>
</organism>
<reference evidence="5" key="1">
    <citation type="submission" date="2018-09" db="EMBL/GenBank/DDBJ databases">
        <title>Draft Genome Sequence of Mediterraneibacter sp. KCTC 15684.</title>
        <authorList>
            <person name="Kim J.S."/>
            <person name="Han K.I."/>
            <person name="Suh M.K."/>
            <person name="Lee K.C."/>
            <person name="Eom M.K."/>
            <person name="Lee J.H."/>
            <person name="Park S.H."/>
            <person name="Kang S.W."/>
            <person name="Park J.E."/>
            <person name="Oh B.S."/>
            <person name="Yu S.Y."/>
            <person name="Choi S.H."/>
            <person name="Lee D.H."/>
            <person name="Yoon H."/>
            <person name="Kim B."/>
            <person name="Yang S.J."/>
            <person name="Lee J.S."/>
        </authorList>
    </citation>
    <scope>NUCLEOTIDE SEQUENCE [LARGE SCALE GENOMIC DNA]</scope>
    <source>
        <strain evidence="5">KCTC 15684</strain>
    </source>
</reference>
<feature type="binding site" evidence="2">
    <location>
        <position position="186"/>
    </location>
    <ligand>
        <name>dihydroxyacetone phosphate</name>
        <dbReference type="ChEBI" id="CHEBI:57642"/>
    </ligand>
</feature>
<comment type="caution">
    <text evidence="4">The sequence shown here is derived from an EMBL/GenBank/DDBJ whole genome shotgun (WGS) entry which is preliminary data.</text>
</comment>
<dbReference type="InterPro" id="IPR050246">
    <property type="entry name" value="Class_II_FBP_aldolase"/>
</dbReference>
<feature type="binding site" evidence="3">
    <location>
        <position position="112"/>
    </location>
    <ligand>
        <name>Zn(2+)</name>
        <dbReference type="ChEBI" id="CHEBI:29105"/>
        <label>2</label>
    </ligand>
</feature>
<sequence>MLVNTKNILEEAKKGGYAVGAFNLLSHPTVEAILNVAEETNTPVIVQINDWVDPNLAIARRKSQFEADTFMNYLVDRCKASPVPVAINLDHCKTYEGCMRGIKWGCTSVMIDGSELPVEENIKLTKAVVNTAHACGVSVEAEIGHVGGRADDTVKEDVYTTVEEANLFYKKTGVDMLAVSIGTTHGVYLKKPKLNFDRISELNKNISIPLVMHGGSGLTPGDYIECAKRGITKINFATYMFMEGGKYIKETLEKNADKPAEFNTLLKAGIEGQKAIIREHIEYFGTKKYDEIFRQ</sequence>
<dbReference type="GO" id="GO:0005975">
    <property type="term" value="P:carbohydrate metabolic process"/>
    <property type="evidence" value="ECO:0007669"/>
    <property type="project" value="InterPro"/>
</dbReference>
<feature type="binding site" evidence="2">
    <location>
        <begin position="214"/>
        <end position="216"/>
    </location>
    <ligand>
        <name>dihydroxyacetone phosphate</name>
        <dbReference type="ChEBI" id="CHEBI:57642"/>
    </ligand>
</feature>
<feature type="binding site" evidence="3">
    <location>
        <position position="142"/>
    </location>
    <ligand>
        <name>Zn(2+)</name>
        <dbReference type="ChEBI" id="CHEBI:29105"/>
        <label>2</label>
    </ligand>
</feature>
<feature type="active site" description="Proton donor" evidence="1">
    <location>
        <position position="90"/>
    </location>
</feature>
<dbReference type="SUPFAM" id="SSF51569">
    <property type="entry name" value="Aldolase"/>
    <property type="match status" value="1"/>
</dbReference>
<dbReference type="NCBIfam" id="TIGR00167">
    <property type="entry name" value="cbbA"/>
    <property type="match status" value="1"/>
</dbReference>
<keyword evidence="5" id="KW-1185">Reference proteome</keyword>
<evidence type="ECO:0000313" key="4">
    <source>
        <dbReference type="EMBL" id="GCA66680.1"/>
    </source>
</evidence>
<dbReference type="CDD" id="cd00947">
    <property type="entry name" value="TBP_aldolase_IIB"/>
    <property type="match status" value="1"/>
</dbReference>
<dbReference type="Pfam" id="PF01116">
    <property type="entry name" value="F_bP_aldolase"/>
    <property type="match status" value="1"/>
</dbReference>
<protein>
    <submittedName>
        <fullName evidence="4">Fructose-bisphosphate aldolase</fullName>
    </submittedName>
</protein>